<dbReference type="PANTHER" id="PTHR11941">
    <property type="entry name" value="ENOYL-COA HYDRATASE-RELATED"/>
    <property type="match status" value="1"/>
</dbReference>
<dbReference type="Pfam" id="PF00378">
    <property type="entry name" value="ECH_1"/>
    <property type="match status" value="1"/>
</dbReference>
<evidence type="ECO:0000313" key="2">
    <source>
        <dbReference type="Proteomes" id="UP000256519"/>
    </source>
</evidence>
<dbReference type="EMBL" id="PQWM01000036">
    <property type="protein sequence ID" value="RDZ09304.1"/>
    <property type="molecule type" value="Genomic_DNA"/>
</dbReference>
<dbReference type="CDD" id="cd06558">
    <property type="entry name" value="crotonase-like"/>
    <property type="match status" value="1"/>
</dbReference>
<dbReference type="AlphaFoldDB" id="A0A3D8WVR1"/>
<dbReference type="GO" id="GO:0003824">
    <property type="term" value="F:catalytic activity"/>
    <property type="evidence" value="ECO:0007669"/>
    <property type="project" value="UniProtKB-ARBA"/>
</dbReference>
<comment type="caution">
    <text evidence="1">The sequence shown here is derived from an EMBL/GenBank/DDBJ whole genome shotgun (WGS) entry which is preliminary data.</text>
</comment>
<protein>
    <recommendedName>
        <fullName evidence="3">Enoyl-CoA hydratase</fullName>
    </recommendedName>
</protein>
<dbReference type="InterPro" id="IPR029045">
    <property type="entry name" value="ClpP/crotonase-like_dom_sf"/>
</dbReference>
<dbReference type="SUPFAM" id="SSF52096">
    <property type="entry name" value="ClpP/crotonase"/>
    <property type="match status" value="1"/>
</dbReference>
<organism evidence="1 2">
    <name type="scientific">Priestia megaterium</name>
    <name type="common">Bacillus megaterium</name>
    <dbReference type="NCBI Taxonomy" id="1404"/>
    <lineage>
        <taxon>Bacteria</taxon>
        <taxon>Bacillati</taxon>
        <taxon>Bacillota</taxon>
        <taxon>Bacilli</taxon>
        <taxon>Bacillales</taxon>
        <taxon>Bacillaceae</taxon>
        <taxon>Priestia</taxon>
    </lineage>
</organism>
<reference evidence="1 2" key="1">
    <citation type="journal article" date="2018" name="Appl. Environ. Microbiol.">
        <title>Antimicrobial susceptibility testing and tentative epidemiological cut-off values of five Bacillus species relevant for use as animal feed additives or for plant protection.</title>
        <authorList>
            <person name="Agerso Y."/>
            <person name="Stuer-Lauridsen B."/>
            <person name="Bjerre K."/>
            <person name="Jensen M.G."/>
            <person name="Johansen E."/>
            <person name="Bennedsen M."/>
            <person name="Brockmann E."/>
            <person name="Nielsen B."/>
        </authorList>
    </citation>
    <scope>NUCLEOTIDE SEQUENCE [LARGE SCALE GENOMIC DNA]</scope>
    <source>
        <strain evidence="1 2">CHCC20162</strain>
    </source>
</reference>
<proteinExistence type="predicted"/>
<evidence type="ECO:0008006" key="3">
    <source>
        <dbReference type="Google" id="ProtNLM"/>
    </source>
</evidence>
<dbReference type="GO" id="GO:0006635">
    <property type="term" value="P:fatty acid beta-oxidation"/>
    <property type="evidence" value="ECO:0007669"/>
    <property type="project" value="TreeGrafter"/>
</dbReference>
<sequence length="251" mass="27708">MKYLNITVNRQLSSKKIVTLSLHAPHNLNAINQELYEELKQSLHDISKDKAIGALILNSEVSNAFSAGVDLQFIQSLSNEEASDFFTNLSRLLDTLIHFPVPTISLVNRYAFGAGADLAISCDVRIATESAYFRFPGPQFGLVLGTQRLVNEIGSSRARFLALSGKKINGQTALDYGLVHELSVNEEAGQKSALKWASTLANVPSYTTHSIKEVCHPGESFHELTRASVLEGDFISRFSQYVQGNKKKVRH</sequence>
<dbReference type="Gene3D" id="3.90.226.10">
    <property type="entry name" value="2-enoyl-CoA Hydratase, Chain A, domain 1"/>
    <property type="match status" value="1"/>
</dbReference>
<accession>A0A3D8WVR1</accession>
<dbReference type="Proteomes" id="UP000256519">
    <property type="component" value="Unassembled WGS sequence"/>
</dbReference>
<dbReference type="InterPro" id="IPR001753">
    <property type="entry name" value="Enoyl-CoA_hydra/iso"/>
</dbReference>
<evidence type="ECO:0000313" key="1">
    <source>
        <dbReference type="EMBL" id="RDZ09304.1"/>
    </source>
</evidence>
<dbReference type="PANTHER" id="PTHR11941:SF54">
    <property type="entry name" value="ENOYL-COA HYDRATASE, MITOCHONDRIAL"/>
    <property type="match status" value="1"/>
</dbReference>
<gene>
    <name evidence="1" type="ORF">C3744_24685</name>
</gene>
<dbReference type="RefSeq" id="WP_116077584.1">
    <property type="nucleotide sequence ID" value="NZ_CP187630.1"/>
</dbReference>
<name>A0A3D8WVR1_PRIMG</name>